<comment type="cofactor">
    <cofactor evidence="1">
        <name>Zn(2+)</name>
        <dbReference type="ChEBI" id="CHEBI:29105"/>
    </cofactor>
</comment>
<dbReference type="SUPFAM" id="SSF63411">
    <property type="entry name" value="LuxS/MPP-like metallohydrolase"/>
    <property type="match status" value="2"/>
</dbReference>
<dbReference type="InterPro" id="IPR011249">
    <property type="entry name" value="Metalloenz_LuxS/M16"/>
</dbReference>
<proteinExistence type="inferred from homology"/>
<protein>
    <submittedName>
        <fullName evidence="6">Peptidase M16</fullName>
    </submittedName>
</protein>
<dbReference type="PANTHER" id="PTHR11851:SF49">
    <property type="entry name" value="MITOCHONDRIAL-PROCESSING PEPTIDASE SUBUNIT ALPHA"/>
    <property type="match status" value="1"/>
</dbReference>
<comment type="similarity">
    <text evidence="2 3">Belongs to the peptidase M16 family.</text>
</comment>
<evidence type="ECO:0000256" key="3">
    <source>
        <dbReference type="RuleBase" id="RU004447"/>
    </source>
</evidence>
<sequence>MNKFSEQNNILNTLNSYKLENGLRIIHRQFPSEISYCGLVINTGTRDEYPSEYGMAHFVEHMLFKGTKNRRAHHIMNRMENVGGDLNAYTTKEETFIYATFLQEHFPRAMELLSDIIFNSEFSENQISKEREVILDEINSYDDSPAELIFDDFENLMFEGHEIGHYILGYQETLNSFKSDNILNFVNRQYKMENMVLFSFGKTPFEKVIKQAEKHFAFKKNVFGALNTEVKKRLSPGYLKPISRVIQKNTTQSHVVLGWKTMNMYNPDKYVLYLLNSVLGGGSMNSRLNSSLREKHGLVYNVESNHTLYTDTGFLSIYYACDPKNREKCRKLINKEIKRLMTKELTPMQLTVAKRQLMGQMGISAENNESNSLVMAKSFLHFNQSSSLDIIFSKINNVTSAQILEMANEIFNTGEFELVYI</sequence>
<dbReference type="InterPro" id="IPR001431">
    <property type="entry name" value="Pept_M16_Zn_BS"/>
</dbReference>
<dbReference type="GO" id="GO:0006508">
    <property type="term" value="P:proteolysis"/>
    <property type="evidence" value="ECO:0007669"/>
    <property type="project" value="InterPro"/>
</dbReference>
<evidence type="ECO:0000256" key="1">
    <source>
        <dbReference type="ARBA" id="ARBA00001947"/>
    </source>
</evidence>
<evidence type="ECO:0000259" key="5">
    <source>
        <dbReference type="Pfam" id="PF05193"/>
    </source>
</evidence>
<keyword evidence="7" id="KW-1185">Reference proteome</keyword>
<dbReference type="InterPro" id="IPR050361">
    <property type="entry name" value="MPP/UQCRC_Complex"/>
</dbReference>
<evidence type="ECO:0000313" key="7">
    <source>
        <dbReference type="Proteomes" id="UP000032417"/>
    </source>
</evidence>
<evidence type="ECO:0000256" key="2">
    <source>
        <dbReference type="ARBA" id="ARBA00007261"/>
    </source>
</evidence>
<dbReference type="Gene3D" id="3.30.830.10">
    <property type="entry name" value="Metalloenzyme, LuxS/M16 peptidase-like"/>
    <property type="match status" value="2"/>
</dbReference>
<reference evidence="6 7" key="1">
    <citation type="submission" date="2014-08" db="EMBL/GenBank/DDBJ databases">
        <authorList>
            <person name="Wibberg D."/>
        </authorList>
    </citation>
    <scope>NUCLEOTIDE SEQUENCE [LARGE SCALE GENOMIC DNA]</scope>
    <source>
        <strain evidence="7">ING2-E5B</strain>
    </source>
</reference>
<dbReference type="HOGENOM" id="CLU_009902_3_2_10"/>
<gene>
    <name evidence="6" type="ORF">ING2E5B_1201</name>
</gene>
<dbReference type="Proteomes" id="UP000032417">
    <property type="component" value="Chromosome 1"/>
</dbReference>
<dbReference type="PATRIC" id="fig|1562970.3.peg.1189"/>
<dbReference type="InterPro" id="IPR007863">
    <property type="entry name" value="Peptidase_M16_C"/>
</dbReference>
<accession>A0A098C0L3</accession>
<dbReference type="InterPro" id="IPR011765">
    <property type="entry name" value="Pept_M16_N"/>
</dbReference>
<dbReference type="STRING" id="1562970.ING2E5B_1201"/>
<dbReference type="GO" id="GO:0046872">
    <property type="term" value="F:metal ion binding"/>
    <property type="evidence" value="ECO:0007669"/>
    <property type="project" value="InterPro"/>
</dbReference>
<dbReference type="GO" id="GO:0004222">
    <property type="term" value="F:metalloendopeptidase activity"/>
    <property type="evidence" value="ECO:0007669"/>
    <property type="project" value="InterPro"/>
</dbReference>
<dbReference type="Pfam" id="PF05193">
    <property type="entry name" value="Peptidase_M16_C"/>
    <property type="match status" value="1"/>
</dbReference>
<dbReference type="PROSITE" id="PS00143">
    <property type="entry name" value="INSULINASE"/>
    <property type="match status" value="1"/>
</dbReference>
<feature type="domain" description="Peptidase M16 C-terminal" evidence="5">
    <location>
        <begin position="177"/>
        <end position="357"/>
    </location>
</feature>
<feature type="domain" description="Peptidase M16 N-terminal" evidence="4">
    <location>
        <begin position="31"/>
        <end position="167"/>
    </location>
</feature>
<organism evidence="6 7">
    <name type="scientific">Fermentimonas caenicola</name>
    <dbReference type="NCBI Taxonomy" id="1562970"/>
    <lineage>
        <taxon>Bacteria</taxon>
        <taxon>Pseudomonadati</taxon>
        <taxon>Bacteroidota</taxon>
        <taxon>Bacteroidia</taxon>
        <taxon>Bacteroidales</taxon>
        <taxon>Dysgonomonadaceae</taxon>
        <taxon>Fermentimonas</taxon>
    </lineage>
</organism>
<evidence type="ECO:0000259" key="4">
    <source>
        <dbReference type="Pfam" id="PF00675"/>
    </source>
</evidence>
<dbReference type="AlphaFoldDB" id="A0A098C0L3"/>
<dbReference type="Pfam" id="PF00675">
    <property type="entry name" value="Peptidase_M16"/>
    <property type="match status" value="1"/>
</dbReference>
<name>A0A098C0L3_9BACT</name>
<dbReference type="PANTHER" id="PTHR11851">
    <property type="entry name" value="METALLOPROTEASE"/>
    <property type="match status" value="1"/>
</dbReference>
<dbReference type="KEGG" id="pbt:ING2E5B_1201"/>
<evidence type="ECO:0000313" key="6">
    <source>
        <dbReference type="EMBL" id="CEA15953.1"/>
    </source>
</evidence>
<dbReference type="EMBL" id="LN515532">
    <property type="protein sequence ID" value="CEA15953.1"/>
    <property type="molecule type" value="Genomic_DNA"/>
</dbReference>